<dbReference type="EMBL" id="BAABGX010000001">
    <property type="protein sequence ID" value="GAA4302376.1"/>
    <property type="molecule type" value="Genomic_DNA"/>
</dbReference>
<feature type="domain" description="YDG" evidence="1">
    <location>
        <begin position="12"/>
        <end position="84"/>
    </location>
</feature>
<protein>
    <recommendedName>
        <fullName evidence="5">Por secretion system C-terminal sorting domain-containing protein</fullName>
    </recommendedName>
</protein>
<dbReference type="Proteomes" id="UP001501844">
    <property type="component" value="Unassembled WGS sequence"/>
</dbReference>
<sequence>MRGAITPLVIVGEVTIGNKVYDKTTAASIIDRSLVGNLNGDAVFYTGGTATFSDENVGTGKTVTVTGLGLSGADAGNYTVNTTATATADITKRAIVLTVNAQNKVYDGNTNATVTFTTNIIPGDNLSVAHTSADFADKSANTHQVTVSGITFVGTDQDNYAIPTGGTATGSATITKKPLTLANASANNKVYDRTNAAVISGDLEGIVGGDEVTVNHAGVFASINVGTGIAVSVVSTLGGADAGNYTIAQPAGLNANITPKAITIQNAVALGKVYNASRATTITGTLAGVISPDNVTFVGKGVFQSSEVGLRDVTSEITLGGTSAGNYLLQQPTGLTATITPKPITVSSAIAQSKVYDGSVAATVTGSLSGVESEDAGNVTLQLAATFNDKNVGTSKPITPNATLTGAKAINYSVTQPGGLTANITPKGLTVSGVTAVSRVYDRTTSASLQGTPSLSGVVQNDVVNFNPALLTATFDTKTVGVDKAVTVTGNALTGTDAGNYTFAAITGLKATITAKPVTIAGAGASNKTYDGLTSATLLGNLNGVITDDVVSLTRVANFATANAGNGISVSSTSTLTGADALNYALTQPTGITANILPKGLTISNALAQSKVYDKTNAATISGTLSGIVGTDQVSFTPTGTFASVNAGTWDVTFTGSLAGAKALNYTLTNPTGLRATINPKALTVSNAKALDKIYDRTTAAIIEGTLNGVLAGDEVTWSGAGTFASARVNRNNHNDPVDPIAVSYNNASLKGAQAGNYTFSFTPPGLSAKILPKVVTPIIEAFYTIEYGSTINLTISNQSLTGVISPDFVSLYITFDLSNVNVGSYEDVKLLLSIGSTDKNNYDLVPNIAYAGVKVTARPLVISAAGVNKVYDGSDLAFINLSDNRVAGDDLTVTYTSAKFNDKHVGVNKPISIAGLAISGTKAANYVLSNPVVSASANITKRPLTITGITANEKPYDGVANVLGFTGTATLDGMIPNDAVALVGQPSGMCDSKDAGDRIVTLSGLTHAGADAGNYLFSLPMGMRMKINPKSVIGSFVAEDKLWDGTTAATISSVTINDRITGDDVSFEGVARFLDADMGVQKPVVFDMTTAKLIGLQRANYILVSINNAAANIVNPLPVTMVSFTAKAQKGKVLLSWTTATEINNEYFQIERSEDGRNFTTLGKVKGNGNSNMLLNYTYQDLSPLTGTAYYRLKQVDFDGKFEYSKVVSTQMKASTSAAIAVKAYPNPTSDVLILDLAHLSDAPIQVQVMDLNGHVLQARELQGGKLQTLDLSTLTGGSYLLKVIGKEVNTHLRIVKR</sequence>
<dbReference type="InterPro" id="IPR013783">
    <property type="entry name" value="Ig-like_fold"/>
</dbReference>
<accession>A0ABP8FFD4</accession>
<comment type="caution">
    <text evidence="3">The sequence shown here is derived from an EMBL/GenBank/DDBJ whole genome shotgun (WGS) entry which is preliminary data.</text>
</comment>
<proteinExistence type="predicted"/>
<feature type="domain" description="YDG" evidence="1">
    <location>
        <begin position="679"/>
        <end position="761"/>
    </location>
</feature>
<feature type="domain" description="YDG" evidence="1">
    <location>
        <begin position="425"/>
        <end position="507"/>
    </location>
</feature>
<dbReference type="NCBIfam" id="TIGR04183">
    <property type="entry name" value="Por_Secre_tail"/>
    <property type="match status" value="1"/>
</dbReference>
<evidence type="ECO:0000313" key="4">
    <source>
        <dbReference type="Proteomes" id="UP001501844"/>
    </source>
</evidence>
<feature type="domain" description="Secretion system C-terminal sorting" evidence="2">
    <location>
        <begin position="1226"/>
        <end position="1292"/>
    </location>
</feature>
<feature type="domain" description="YDG" evidence="1">
    <location>
        <begin position="175"/>
        <end position="250"/>
    </location>
</feature>
<feature type="domain" description="YDG" evidence="1">
    <location>
        <begin position="92"/>
        <end position="164"/>
    </location>
</feature>
<dbReference type="Pfam" id="PF18657">
    <property type="entry name" value="YDG"/>
    <property type="match status" value="12"/>
</dbReference>
<organism evidence="3 4">
    <name type="scientific">Nibribacter koreensis</name>
    <dbReference type="NCBI Taxonomy" id="1084519"/>
    <lineage>
        <taxon>Bacteria</taxon>
        <taxon>Pseudomonadati</taxon>
        <taxon>Bacteroidota</taxon>
        <taxon>Cytophagia</taxon>
        <taxon>Cytophagales</taxon>
        <taxon>Hymenobacteraceae</taxon>
        <taxon>Nibribacter</taxon>
    </lineage>
</organism>
<evidence type="ECO:0008006" key="5">
    <source>
        <dbReference type="Google" id="ProtNLM"/>
    </source>
</evidence>
<feature type="domain" description="YDG" evidence="1">
    <location>
        <begin position="1038"/>
        <end position="1106"/>
    </location>
</feature>
<feature type="domain" description="YDG" evidence="1">
    <location>
        <begin position="941"/>
        <end position="1018"/>
    </location>
</feature>
<dbReference type="InterPro" id="IPR041248">
    <property type="entry name" value="YDG"/>
</dbReference>
<evidence type="ECO:0000259" key="2">
    <source>
        <dbReference type="Pfam" id="PF18962"/>
    </source>
</evidence>
<dbReference type="Gene3D" id="2.60.40.10">
    <property type="entry name" value="Immunoglobulins"/>
    <property type="match status" value="1"/>
</dbReference>
<feature type="domain" description="YDG" evidence="1">
    <location>
        <begin position="857"/>
        <end position="930"/>
    </location>
</feature>
<dbReference type="Pfam" id="PF18962">
    <property type="entry name" value="Por_Secre_tail"/>
    <property type="match status" value="1"/>
</dbReference>
<keyword evidence="4" id="KW-1185">Reference proteome</keyword>
<feature type="domain" description="YDG" evidence="1">
    <location>
        <begin position="514"/>
        <end position="590"/>
    </location>
</feature>
<feature type="domain" description="YDG" evidence="1">
    <location>
        <begin position="258"/>
        <end position="333"/>
    </location>
</feature>
<evidence type="ECO:0000259" key="1">
    <source>
        <dbReference type="Pfam" id="PF18657"/>
    </source>
</evidence>
<feature type="domain" description="YDG" evidence="1">
    <location>
        <begin position="340"/>
        <end position="416"/>
    </location>
</feature>
<evidence type="ECO:0000313" key="3">
    <source>
        <dbReference type="EMBL" id="GAA4302376.1"/>
    </source>
</evidence>
<dbReference type="InterPro" id="IPR026444">
    <property type="entry name" value="Secre_tail"/>
</dbReference>
<gene>
    <name evidence="3" type="ORF">GCM10023183_14200</name>
</gene>
<name>A0ABP8FFD4_9BACT</name>
<reference evidence="4" key="1">
    <citation type="journal article" date="2019" name="Int. J. Syst. Evol. Microbiol.">
        <title>The Global Catalogue of Microorganisms (GCM) 10K type strain sequencing project: providing services to taxonomists for standard genome sequencing and annotation.</title>
        <authorList>
            <consortium name="The Broad Institute Genomics Platform"/>
            <consortium name="The Broad Institute Genome Sequencing Center for Infectious Disease"/>
            <person name="Wu L."/>
            <person name="Ma J."/>
        </authorList>
    </citation>
    <scope>NUCLEOTIDE SEQUENCE [LARGE SCALE GENOMIC DNA]</scope>
    <source>
        <strain evidence="4">JCM 17917</strain>
    </source>
</reference>
<feature type="domain" description="YDG" evidence="1">
    <location>
        <begin position="598"/>
        <end position="672"/>
    </location>
</feature>